<evidence type="ECO:0000256" key="2">
    <source>
        <dbReference type="ARBA" id="ARBA00009172"/>
    </source>
</evidence>
<dbReference type="GO" id="GO:0015459">
    <property type="term" value="F:potassium channel regulator activity"/>
    <property type="evidence" value="ECO:0007669"/>
    <property type="project" value="TreeGrafter"/>
</dbReference>
<feature type="transmembrane region" description="Helical" evidence="6">
    <location>
        <begin position="371"/>
        <end position="392"/>
    </location>
</feature>
<keyword evidence="3 6" id="KW-0812">Transmembrane</keyword>
<dbReference type="InterPro" id="IPR051951">
    <property type="entry name" value="UNC-93_regulatory"/>
</dbReference>
<keyword evidence="4 6" id="KW-1133">Transmembrane helix</keyword>
<keyword evidence="5 6" id="KW-0472">Membrane</keyword>
<reference evidence="7" key="1">
    <citation type="submission" date="2020-07" db="EMBL/GenBank/DDBJ databases">
        <title>Multicomponent nature underlies the extraordinary mechanical properties of spider dragline silk.</title>
        <authorList>
            <person name="Kono N."/>
            <person name="Nakamura H."/>
            <person name="Mori M."/>
            <person name="Yoshida Y."/>
            <person name="Ohtoshi R."/>
            <person name="Malay A.D."/>
            <person name="Moran D.A.P."/>
            <person name="Tomita M."/>
            <person name="Numata K."/>
            <person name="Arakawa K."/>
        </authorList>
    </citation>
    <scope>NUCLEOTIDE SEQUENCE</scope>
</reference>
<accession>A0A8X6JBK0</accession>
<feature type="transmembrane region" description="Helical" evidence="6">
    <location>
        <begin position="518"/>
        <end position="541"/>
    </location>
</feature>
<feature type="transmembrane region" description="Helical" evidence="6">
    <location>
        <begin position="487"/>
        <end position="506"/>
    </location>
</feature>
<feature type="transmembrane region" description="Helical" evidence="6">
    <location>
        <begin position="420"/>
        <end position="440"/>
    </location>
</feature>
<feature type="transmembrane region" description="Helical" evidence="6">
    <location>
        <begin position="460"/>
        <end position="480"/>
    </location>
</feature>
<feature type="transmembrane region" description="Helical" evidence="6">
    <location>
        <begin position="295"/>
        <end position="313"/>
    </location>
</feature>
<evidence type="ECO:0000256" key="6">
    <source>
        <dbReference type="SAM" id="Phobius"/>
    </source>
</evidence>
<gene>
    <name evidence="7" type="primary">CG4928</name>
    <name evidence="7" type="ORF">TNCT_463791</name>
</gene>
<feature type="transmembrane region" description="Helical" evidence="6">
    <location>
        <begin position="112"/>
        <end position="133"/>
    </location>
</feature>
<evidence type="ECO:0000313" key="8">
    <source>
        <dbReference type="Proteomes" id="UP000887116"/>
    </source>
</evidence>
<dbReference type="GO" id="GO:0055120">
    <property type="term" value="C:striated muscle dense body"/>
    <property type="evidence" value="ECO:0007669"/>
    <property type="project" value="TreeGrafter"/>
</dbReference>
<feature type="transmembrane region" description="Helical" evidence="6">
    <location>
        <begin position="263"/>
        <end position="283"/>
    </location>
</feature>
<name>A0A8X6JBK0_TRICU</name>
<dbReference type="InterPro" id="IPR010291">
    <property type="entry name" value="Ion_channel_UNC-93"/>
</dbReference>
<dbReference type="GO" id="GO:0005886">
    <property type="term" value="C:plasma membrane"/>
    <property type="evidence" value="ECO:0007669"/>
    <property type="project" value="TreeGrafter"/>
</dbReference>
<dbReference type="AlphaFoldDB" id="A0A8X6JBK0"/>
<feature type="transmembrane region" description="Helical" evidence="6">
    <location>
        <begin position="166"/>
        <end position="189"/>
    </location>
</feature>
<dbReference type="GO" id="GO:0006937">
    <property type="term" value="P:regulation of muscle contraction"/>
    <property type="evidence" value="ECO:0007669"/>
    <property type="project" value="TreeGrafter"/>
</dbReference>
<keyword evidence="8" id="KW-1185">Reference proteome</keyword>
<feature type="transmembrane region" description="Helical" evidence="6">
    <location>
        <begin position="209"/>
        <end position="227"/>
    </location>
</feature>
<protein>
    <submittedName>
        <fullName evidence="7">UNC93-like protein</fullName>
    </submittedName>
</protein>
<sequence length="549" mass="60903">MVAASILYGVVISSYISAQSLYVNEMAIRFQLTTRNNIETVMACFFGIYAFFLESSQVSGNIISYFVLRIPSYVVERRNNSESNKCGINFDSDNSANITNTNLLPPPEIERIVLISIFVSLGILAVILAGFFLESVMTTEKNVNGFQSICHSFVANLLHLKNYQQVLLIPISVLIGLQSSFFSNEVTLVRFWSLSNLQSTMNATSGMGPYSQAVIYGFSMLSCLFLPELVIDRFGCKKVLAVTTFLCLPYIAANMYLRWDILIVSSVLYGLASGPFSSALKVYIGEIAKRFQETVTENVEFVMACFFGFYTFFMENTQVWGNVISSLVLRQGKNIPQIANASFSANCGVNFDPNSTEMNTNLDPPTDDERFLLIGIYVGMCIAALFLLGLFLDSLDNDIKRDGCKAIASRFLASLKHYKTFHQVLLIPITIFMGIESVLYSNEFTQAYIACSWGVHHVGFVTVCFGVCGALMSLLVGPLVKCISQMAVLFLAAIANVAICIVLFLWEPSPDSKTMYFVIAGVWGMGDAIWWSQVTGIYNYLTNVTRVGF</sequence>
<dbReference type="InterPro" id="IPR036259">
    <property type="entry name" value="MFS_trans_sf"/>
</dbReference>
<evidence type="ECO:0000256" key="4">
    <source>
        <dbReference type="ARBA" id="ARBA00022989"/>
    </source>
</evidence>
<evidence type="ECO:0000256" key="3">
    <source>
        <dbReference type="ARBA" id="ARBA00022692"/>
    </source>
</evidence>
<comment type="caution">
    <text evidence="7">The sequence shown here is derived from an EMBL/GenBank/DDBJ whole genome shotgun (WGS) entry which is preliminary data.</text>
</comment>
<feature type="transmembrane region" description="Helical" evidence="6">
    <location>
        <begin position="239"/>
        <end position="257"/>
    </location>
</feature>
<comment type="similarity">
    <text evidence="2">Belongs to the unc-93 family.</text>
</comment>
<dbReference type="SUPFAM" id="SSF103473">
    <property type="entry name" value="MFS general substrate transporter"/>
    <property type="match status" value="1"/>
</dbReference>
<dbReference type="PANTHER" id="PTHR19444:SF13">
    <property type="entry name" value="PROTEIN UNC-93 HOMOLOG A"/>
    <property type="match status" value="1"/>
</dbReference>
<dbReference type="GO" id="GO:0043266">
    <property type="term" value="P:regulation of potassium ion transport"/>
    <property type="evidence" value="ECO:0007669"/>
    <property type="project" value="TreeGrafter"/>
</dbReference>
<evidence type="ECO:0000313" key="7">
    <source>
        <dbReference type="EMBL" id="GFR28950.1"/>
    </source>
</evidence>
<dbReference type="EMBL" id="BMAO01019186">
    <property type="protein sequence ID" value="GFR28950.1"/>
    <property type="molecule type" value="Genomic_DNA"/>
</dbReference>
<evidence type="ECO:0000256" key="1">
    <source>
        <dbReference type="ARBA" id="ARBA00004141"/>
    </source>
</evidence>
<feature type="transmembrane region" description="Helical" evidence="6">
    <location>
        <begin position="6"/>
        <end position="24"/>
    </location>
</feature>
<comment type="subcellular location">
    <subcellularLocation>
        <location evidence="1">Membrane</location>
        <topology evidence="1">Multi-pass membrane protein</topology>
    </subcellularLocation>
</comment>
<organism evidence="7 8">
    <name type="scientific">Trichonephila clavata</name>
    <name type="common">Joro spider</name>
    <name type="synonym">Nephila clavata</name>
    <dbReference type="NCBI Taxonomy" id="2740835"/>
    <lineage>
        <taxon>Eukaryota</taxon>
        <taxon>Metazoa</taxon>
        <taxon>Ecdysozoa</taxon>
        <taxon>Arthropoda</taxon>
        <taxon>Chelicerata</taxon>
        <taxon>Arachnida</taxon>
        <taxon>Araneae</taxon>
        <taxon>Araneomorphae</taxon>
        <taxon>Entelegynae</taxon>
        <taxon>Araneoidea</taxon>
        <taxon>Nephilidae</taxon>
        <taxon>Trichonephila</taxon>
    </lineage>
</organism>
<proteinExistence type="inferred from homology"/>
<dbReference type="PANTHER" id="PTHR19444">
    <property type="entry name" value="UNC-93 RELATED"/>
    <property type="match status" value="1"/>
</dbReference>
<evidence type="ECO:0000256" key="5">
    <source>
        <dbReference type="ARBA" id="ARBA00023136"/>
    </source>
</evidence>
<dbReference type="OrthoDB" id="6434009at2759"/>
<dbReference type="Proteomes" id="UP000887116">
    <property type="component" value="Unassembled WGS sequence"/>
</dbReference>
<dbReference type="Pfam" id="PF05978">
    <property type="entry name" value="UNC-93"/>
    <property type="match status" value="1"/>
</dbReference>